<dbReference type="Pfam" id="PF10982">
    <property type="entry name" value="DUF2789"/>
    <property type="match status" value="1"/>
</dbReference>
<gene>
    <name evidence="1" type="ORF">ABNW52_04940</name>
</gene>
<dbReference type="InterPro" id="IPR038086">
    <property type="entry name" value="DUF2789_sf"/>
</dbReference>
<dbReference type="Proteomes" id="UP001433638">
    <property type="component" value="Unassembled WGS sequence"/>
</dbReference>
<protein>
    <submittedName>
        <fullName evidence="1">DUF2789 domain-containing protein</fullName>
    </submittedName>
</protein>
<dbReference type="Gene3D" id="1.10.10.1130">
    <property type="entry name" value="Uncharacterised protein PF10982, DUF2789"/>
    <property type="match status" value="1"/>
</dbReference>
<organism evidence="1 2">
    <name type="scientific">Vogesella oryzagri</name>
    <dbReference type="NCBI Taxonomy" id="3160864"/>
    <lineage>
        <taxon>Bacteria</taxon>
        <taxon>Pseudomonadati</taxon>
        <taxon>Pseudomonadota</taxon>
        <taxon>Betaproteobacteria</taxon>
        <taxon>Neisseriales</taxon>
        <taxon>Chromobacteriaceae</taxon>
        <taxon>Vogesella</taxon>
    </lineage>
</organism>
<evidence type="ECO:0000313" key="2">
    <source>
        <dbReference type="Proteomes" id="UP001433638"/>
    </source>
</evidence>
<reference evidence="1" key="1">
    <citation type="submission" date="2024-06" db="EMBL/GenBank/DDBJ databases">
        <title>Genome sequence of Vogesella sp. MAHUQ-64.</title>
        <authorList>
            <person name="Huq M.A."/>
        </authorList>
    </citation>
    <scope>NUCLEOTIDE SEQUENCE</scope>
    <source>
        <strain evidence="1">MAHUQ-64</strain>
    </source>
</reference>
<dbReference type="EMBL" id="JBEFLD010000002">
    <property type="protein sequence ID" value="MEQ6289959.1"/>
    <property type="molecule type" value="Genomic_DNA"/>
</dbReference>
<dbReference type="RefSeq" id="WP_349584825.1">
    <property type="nucleotide sequence ID" value="NZ_JBEFLD010000002.1"/>
</dbReference>
<proteinExistence type="predicted"/>
<keyword evidence="2" id="KW-1185">Reference proteome</keyword>
<sequence>MDTSHHDLPGLFKQLGLPADAHAIRAFIASHPLDPETNIEEAPFWSSSQAAFLKQSLDDDAEWAEAVDALANLLTG</sequence>
<comment type="caution">
    <text evidence="1">The sequence shown here is derived from an EMBL/GenBank/DDBJ whole genome shotgun (WGS) entry which is preliminary data.</text>
</comment>
<evidence type="ECO:0000313" key="1">
    <source>
        <dbReference type="EMBL" id="MEQ6289959.1"/>
    </source>
</evidence>
<dbReference type="InterPro" id="IPR021250">
    <property type="entry name" value="DUF2789"/>
</dbReference>
<name>A0ABV1M152_9NEIS</name>
<accession>A0ABV1M152</accession>